<dbReference type="EC" id="4.4.1.5" evidence="2"/>
<keyword evidence="2" id="KW-0456">Lyase</keyword>
<dbReference type="PANTHER" id="PTHR36113">
    <property type="entry name" value="LYASE, PUTATIVE-RELATED-RELATED"/>
    <property type="match status" value="1"/>
</dbReference>
<evidence type="ECO:0000313" key="3">
    <source>
        <dbReference type="Proteomes" id="UP000334923"/>
    </source>
</evidence>
<protein>
    <submittedName>
        <fullName evidence="2">Lactoylglutathione lyase</fullName>
        <ecNumber evidence="2">4.4.1.5</ecNumber>
    </submittedName>
</protein>
<dbReference type="GO" id="GO:0004462">
    <property type="term" value="F:lactoylglutathione lyase activity"/>
    <property type="evidence" value="ECO:0007669"/>
    <property type="project" value="UniProtKB-EC"/>
</dbReference>
<dbReference type="InterPro" id="IPR037523">
    <property type="entry name" value="VOC_core"/>
</dbReference>
<dbReference type="PROSITE" id="PS51819">
    <property type="entry name" value="VOC"/>
    <property type="match status" value="1"/>
</dbReference>
<dbReference type="EMBL" id="CABFVA020000007">
    <property type="protein sequence ID" value="VVM04619.1"/>
    <property type="molecule type" value="Genomic_DNA"/>
</dbReference>
<dbReference type="AlphaFoldDB" id="A0A5E6M5K6"/>
<organism evidence="2 3">
    <name type="scientific">Methylacidimicrobium tartarophylax</name>
    <dbReference type="NCBI Taxonomy" id="1041768"/>
    <lineage>
        <taxon>Bacteria</taxon>
        <taxon>Pseudomonadati</taxon>
        <taxon>Verrucomicrobiota</taxon>
        <taxon>Methylacidimicrobium</taxon>
    </lineage>
</organism>
<feature type="domain" description="VOC" evidence="1">
    <location>
        <begin position="6"/>
        <end position="126"/>
    </location>
</feature>
<dbReference type="PANTHER" id="PTHR36113:SF3">
    <property type="entry name" value="SLL5075 PROTEIN"/>
    <property type="match status" value="1"/>
</dbReference>
<reference evidence="2 3" key="1">
    <citation type="submission" date="2019-09" db="EMBL/GenBank/DDBJ databases">
        <authorList>
            <person name="Cremers G."/>
        </authorList>
    </citation>
    <scope>NUCLEOTIDE SEQUENCE [LARGE SCALE GENOMIC DNA]</scope>
    <source>
        <strain evidence="2">4A</strain>
    </source>
</reference>
<sequence>MGMVRRLLHTRYRVNDLGKIVAFFTEVLGLEEVRRISSPRGSTLVFLKAPESEEQLEICYYPASGPVVVPPDLTHLAFEVDSLEEFGKWAAAKGYPFSDGPTTSSSGTRFAFIDGPEGYEIELIEGRRA</sequence>
<dbReference type="Gene3D" id="3.10.180.10">
    <property type="entry name" value="2,3-Dihydroxybiphenyl 1,2-Dioxygenase, domain 1"/>
    <property type="match status" value="1"/>
</dbReference>
<dbReference type="InterPro" id="IPR004360">
    <property type="entry name" value="Glyas_Fos-R_dOase_dom"/>
</dbReference>
<dbReference type="InterPro" id="IPR029068">
    <property type="entry name" value="Glyas_Bleomycin-R_OHBP_Dase"/>
</dbReference>
<name>A0A5E6M5K6_9BACT</name>
<dbReference type="Proteomes" id="UP000334923">
    <property type="component" value="Unassembled WGS sequence"/>
</dbReference>
<dbReference type="InterPro" id="IPR051332">
    <property type="entry name" value="Fosfomycin_Res_Enzymes"/>
</dbReference>
<dbReference type="SUPFAM" id="SSF54593">
    <property type="entry name" value="Glyoxalase/Bleomycin resistance protein/Dihydroxybiphenyl dioxygenase"/>
    <property type="match status" value="1"/>
</dbReference>
<gene>
    <name evidence="2" type="primary">GLO1</name>
    <name evidence="2" type="synonym">gloA</name>
    <name evidence="2" type="ORF">MAMT_00191</name>
</gene>
<accession>A0A5E6M5K6</accession>
<dbReference type="CDD" id="cd06587">
    <property type="entry name" value="VOC"/>
    <property type="match status" value="1"/>
</dbReference>
<proteinExistence type="predicted"/>
<evidence type="ECO:0000259" key="1">
    <source>
        <dbReference type="PROSITE" id="PS51819"/>
    </source>
</evidence>
<keyword evidence="3" id="KW-1185">Reference proteome</keyword>
<dbReference type="Pfam" id="PF00903">
    <property type="entry name" value="Glyoxalase"/>
    <property type="match status" value="1"/>
</dbReference>
<dbReference type="OrthoDB" id="192739at2"/>
<evidence type="ECO:0000313" key="2">
    <source>
        <dbReference type="EMBL" id="VVM04619.1"/>
    </source>
</evidence>